<evidence type="ECO:0000313" key="1">
    <source>
        <dbReference type="EMBL" id="RGR99997.1"/>
    </source>
</evidence>
<evidence type="ECO:0000313" key="2">
    <source>
        <dbReference type="Proteomes" id="UP000285864"/>
    </source>
</evidence>
<protein>
    <submittedName>
        <fullName evidence="1">Secretion protein</fullName>
    </submittedName>
</protein>
<reference evidence="1 2" key="1">
    <citation type="submission" date="2018-08" db="EMBL/GenBank/DDBJ databases">
        <title>A genome reference for cultivated species of the human gut microbiota.</title>
        <authorList>
            <person name="Zou Y."/>
            <person name="Xue W."/>
            <person name="Luo G."/>
        </authorList>
    </citation>
    <scope>NUCLEOTIDE SEQUENCE [LARGE SCALE GENOMIC DNA]</scope>
    <source>
        <strain evidence="1 2">AF24-2</strain>
    </source>
</reference>
<dbReference type="RefSeq" id="WP_118482868.1">
    <property type="nucleotide sequence ID" value="NZ_CAUCNJ010000076.1"/>
</dbReference>
<comment type="caution">
    <text evidence="1">The sequence shown here is derived from an EMBL/GenBank/DDBJ whole genome shotgun (WGS) entry which is preliminary data.</text>
</comment>
<organism evidence="1 2">
    <name type="scientific">Phocaeicola coprocola</name>
    <dbReference type="NCBI Taxonomy" id="310298"/>
    <lineage>
        <taxon>Bacteria</taxon>
        <taxon>Pseudomonadati</taxon>
        <taxon>Bacteroidota</taxon>
        <taxon>Bacteroidia</taxon>
        <taxon>Bacteroidales</taxon>
        <taxon>Bacteroidaceae</taxon>
        <taxon>Phocaeicola</taxon>
    </lineage>
</organism>
<sequence length="273" mass="30862">MNKKCIVLIGCLISVFCACNMKVSKEVTESQKIEVADSVWGDYFIGNIIFEDKAPKSEGSRIYHDLIPDPKSYISRQARTVLNTLYYSPEDSIAPVHTLHYTLEDIDGISAKGGSDGDISIFYSTRHIAKSFVNNDTAKVDFETRGVLLHELTHAYQLEPQGIGTYGTNKVFWAFIEGMADAVRIANGGFHGEKDRPKGGSYMDGYRKAGYFFVWLRDNKDPDFLRKFNRSTLEVIPWSFDGGIKYALGKSYDIDTLWREYQVAVGDIEENKQ</sequence>
<dbReference type="Proteomes" id="UP000285864">
    <property type="component" value="Unassembled WGS sequence"/>
</dbReference>
<dbReference type="PANTHER" id="PTHR33321">
    <property type="match status" value="1"/>
</dbReference>
<name>A0A412GYG4_9BACT</name>
<accession>A0A412GYG4</accession>
<gene>
    <name evidence="1" type="ORF">DWY20_01485</name>
</gene>
<dbReference type="PROSITE" id="PS51257">
    <property type="entry name" value="PROKAR_LIPOPROTEIN"/>
    <property type="match status" value="1"/>
</dbReference>
<proteinExistence type="predicted"/>
<dbReference type="AlphaFoldDB" id="A0A412GYG4"/>
<keyword evidence="2" id="KW-1185">Reference proteome</keyword>
<dbReference type="PANTHER" id="PTHR33321:SF12">
    <property type="entry name" value="PLANT BASIC SECRETORY PROTEIN (BSP) FAMILY PROTEIN"/>
    <property type="match status" value="1"/>
</dbReference>
<dbReference type="EMBL" id="QRUU01000003">
    <property type="protein sequence ID" value="RGR99997.1"/>
    <property type="molecule type" value="Genomic_DNA"/>
</dbReference>
<dbReference type="InterPro" id="IPR007541">
    <property type="entry name" value="Uncharacterised_BSP"/>
</dbReference>
<dbReference type="Pfam" id="PF04450">
    <property type="entry name" value="BSP"/>
    <property type="match status" value="1"/>
</dbReference>